<reference evidence="3 4" key="1">
    <citation type="submission" date="2021-06" db="EMBL/GenBank/DDBJ databases">
        <title>New haloarchaea isolates fom saline soil.</title>
        <authorList>
            <person name="Duran-Viseras A."/>
            <person name="Sanchez-Porro C.S."/>
            <person name="Ventosa A."/>
        </authorList>
    </citation>
    <scope>NUCLEOTIDE SEQUENCE [LARGE SCALE GENOMIC DNA]</scope>
    <source>
        <strain evidence="3 4">JCM 183640</strain>
    </source>
</reference>
<dbReference type="Pfam" id="PF25213">
    <property type="entry name" value="HVO_A0261_N"/>
    <property type="match status" value="1"/>
</dbReference>
<dbReference type="SUPFAM" id="SSF46785">
    <property type="entry name" value="Winged helix' DNA-binding domain"/>
    <property type="match status" value="1"/>
</dbReference>
<accession>A0A8J8C2M1</accession>
<dbReference type="InterPro" id="IPR036388">
    <property type="entry name" value="WH-like_DNA-bd_sf"/>
</dbReference>
<keyword evidence="4" id="KW-1185">Reference proteome</keyword>
<evidence type="ECO:0000313" key="3">
    <source>
        <dbReference type="EMBL" id="MBV0923247.1"/>
    </source>
</evidence>
<feature type="domain" description="HVO-A0261-like N-terminal" evidence="2">
    <location>
        <begin position="11"/>
        <end position="83"/>
    </location>
</feature>
<evidence type="ECO:0000259" key="2">
    <source>
        <dbReference type="Pfam" id="PF25213"/>
    </source>
</evidence>
<dbReference type="AlphaFoldDB" id="A0A8J8C2M1"/>
<sequence length="253" mass="27515">MVSVPDTADVVAKRRDVLAALSTPLSKPELVEELDTSRSTVDRAIDSLTEHSFVERRGSRYVTTFAGSEALAAYERFLSRLDSLSRAQPVLAELPSDVEVNPEILDGAEIVESSMAAPQAPLRSATDLGDGATALYGTGPAVLPHYIEEIGELVEDGDETELVLTEEAMDVFSAEYPDAFEQFAGAANLDIHVTDREIPYIVWVAEKADETVSGLIVHTDDGVRGVVNNDTDAMNEWAKARYEAFKDDARPLE</sequence>
<feature type="domain" description="Methanogenesis regulatory protein FilR1 middle" evidence="1">
    <location>
        <begin position="118"/>
        <end position="247"/>
    </location>
</feature>
<dbReference type="Gene3D" id="1.10.10.10">
    <property type="entry name" value="Winged helix-like DNA-binding domain superfamily/Winged helix DNA-binding domain"/>
    <property type="match status" value="1"/>
</dbReference>
<protein>
    <submittedName>
        <fullName evidence="3">Uncharacterized protein</fullName>
    </submittedName>
</protein>
<evidence type="ECO:0000313" key="4">
    <source>
        <dbReference type="Proteomes" id="UP000766550"/>
    </source>
</evidence>
<dbReference type="OrthoDB" id="230385at2157"/>
<dbReference type="Pfam" id="PF08350">
    <property type="entry name" value="FilR1_middle"/>
    <property type="match status" value="1"/>
</dbReference>
<proteinExistence type="predicted"/>
<gene>
    <name evidence="3" type="ORF">KTS45_03460</name>
</gene>
<dbReference type="InterPro" id="IPR013561">
    <property type="entry name" value="FilR1_middle_dom"/>
</dbReference>
<dbReference type="InterPro" id="IPR036390">
    <property type="entry name" value="WH_DNA-bd_sf"/>
</dbReference>
<name>A0A8J8C2M1_9EURY</name>
<evidence type="ECO:0000259" key="1">
    <source>
        <dbReference type="Pfam" id="PF08350"/>
    </source>
</evidence>
<organism evidence="3 4">
    <name type="scientific">Haloarcula limicola</name>
    <dbReference type="NCBI Taxonomy" id="1429915"/>
    <lineage>
        <taxon>Archaea</taxon>
        <taxon>Methanobacteriati</taxon>
        <taxon>Methanobacteriota</taxon>
        <taxon>Stenosarchaea group</taxon>
        <taxon>Halobacteria</taxon>
        <taxon>Halobacteriales</taxon>
        <taxon>Haloarculaceae</taxon>
        <taxon>Haloarcula</taxon>
    </lineage>
</organism>
<comment type="caution">
    <text evidence="3">The sequence shown here is derived from an EMBL/GenBank/DDBJ whole genome shotgun (WGS) entry which is preliminary data.</text>
</comment>
<dbReference type="InterPro" id="IPR057527">
    <property type="entry name" value="HVO_A0261-like_N"/>
</dbReference>
<dbReference type="EMBL" id="JAHQXF010000001">
    <property type="protein sequence ID" value="MBV0923247.1"/>
    <property type="molecule type" value="Genomic_DNA"/>
</dbReference>
<dbReference type="Proteomes" id="UP000766550">
    <property type="component" value="Unassembled WGS sequence"/>
</dbReference>
<dbReference type="RefSeq" id="WP_162316390.1">
    <property type="nucleotide sequence ID" value="NZ_JAHQXF010000001.1"/>
</dbReference>